<dbReference type="Pfam" id="PF03432">
    <property type="entry name" value="Relaxase"/>
    <property type="match status" value="1"/>
</dbReference>
<sequence length="404" mass="46545">MIAKQIKGTSFRGVLNYMEAKVNGGVAELIDSNMLSQNARNLAKEFGMIRTLKPNLNKVVYHTALSINPQEHLSNEQFVEIGKEYLKEMGFANSQYAMYRHYDRDHAHIHIIANRIDFDGQVVSDKWDYKRSENIVRQLEQKHGLIRVPDSSKVQESGLSKGQVELFRRTHTIPVKKQLQMILMEAISTSSSIPELLQDLNQQGVEMKLHKNQNEQVFGVSFELEGICLKGSTLGKGYSWIQINKKLTDNYERNRRSSQEIHRGTETNSRWSDRENSKDQFEQYRGLKSGYNPDSKQFERTSEGFKTGNLIDSGTTNQINENSATAGSEYQCAYHQNGSSQEVEFYNRHQNDTNSNTDRINDWGNNILDFSSADVINNMDKDDDNLFLNRKKKKKRNRDLERGI</sequence>
<evidence type="ECO:0000256" key="1">
    <source>
        <dbReference type="SAM" id="MobiDB-lite"/>
    </source>
</evidence>
<comment type="caution">
    <text evidence="3">The sequence shown here is derived from an EMBL/GenBank/DDBJ whole genome shotgun (WGS) entry which is preliminary data.</text>
</comment>
<dbReference type="AlphaFoldDB" id="A0A2W7NJF6"/>
<feature type="domain" description="MobA/VirD2-like nuclease" evidence="2">
    <location>
        <begin position="17"/>
        <end position="145"/>
    </location>
</feature>
<proteinExistence type="predicted"/>
<dbReference type="EMBL" id="QKZK01000003">
    <property type="protein sequence ID" value="PZX20000.1"/>
    <property type="molecule type" value="Genomic_DNA"/>
</dbReference>
<evidence type="ECO:0000313" key="4">
    <source>
        <dbReference type="Proteomes" id="UP000249239"/>
    </source>
</evidence>
<dbReference type="OrthoDB" id="915634at2"/>
<evidence type="ECO:0000259" key="2">
    <source>
        <dbReference type="Pfam" id="PF03432"/>
    </source>
</evidence>
<protein>
    <submittedName>
        <fullName evidence="3">Relaxase/mobilization nuclease-like protein</fullName>
    </submittedName>
</protein>
<gene>
    <name evidence="3" type="ORF">LX69_00450</name>
</gene>
<evidence type="ECO:0000313" key="3">
    <source>
        <dbReference type="EMBL" id="PZX20000.1"/>
    </source>
</evidence>
<keyword evidence="4" id="KW-1185">Reference proteome</keyword>
<organism evidence="3 4">
    <name type="scientific">Breznakibacter xylanolyticus</name>
    <dbReference type="NCBI Taxonomy" id="990"/>
    <lineage>
        <taxon>Bacteria</taxon>
        <taxon>Pseudomonadati</taxon>
        <taxon>Bacteroidota</taxon>
        <taxon>Bacteroidia</taxon>
        <taxon>Marinilabiliales</taxon>
        <taxon>Marinilabiliaceae</taxon>
        <taxon>Breznakibacter</taxon>
    </lineage>
</organism>
<name>A0A2W7NJF6_9BACT</name>
<dbReference type="InterPro" id="IPR005094">
    <property type="entry name" value="Endonuclease_MobA/VirD2"/>
</dbReference>
<feature type="region of interest" description="Disordered" evidence="1">
    <location>
        <begin position="253"/>
        <end position="279"/>
    </location>
</feature>
<dbReference type="Proteomes" id="UP000249239">
    <property type="component" value="Unassembled WGS sequence"/>
</dbReference>
<reference evidence="3 4" key="1">
    <citation type="submission" date="2018-06" db="EMBL/GenBank/DDBJ databases">
        <title>Genomic Encyclopedia of Archaeal and Bacterial Type Strains, Phase II (KMG-II): from individual species to whole genera.</title>
        <authorList>
            <person name="Goeker M."/>
        </authorList>
    </citation>
    <scope>NUCLEOTIDE SEQUENCE [LARGE SCALE GENOMIC DNA]</scope>
    <source>
        <strain evidence="3 4">DSM 6779</strain>
    </source>
</reference>
<accession>A0A2W7NJF6</accession>